<dbReference type="SUPFAM" id="SSF47090">
    <property type="entry name" value="PGBD-like"/>
    <property type="match status" value="1"/>
</dbReference>
<dbReference type="EC" id="3.5.1.28" evidence="3"/>
<dbReference type="AlphaFoldDB" id="V8G8M6"/>
<evidence type="ECO:0000256" key="6">
    <source>
        <dbReference type="SAM" id="SignalP"/>
    </source>
</evidence>
<dbReference type="SMART" id="SM00644">
    <property type="entry name" value="Ami_2"/>
    <property type="match status" value="1"/>
</dbReference>
<dbReference type="Pfam" id="PF01471">
    <property type="entry name" value="PG_binding_1"/>
    <property type="match status" value="1"/>
</dbReference>
<comment type="caution">
    <text evidence="8">The sequence shown here is derived from an EMBL/GenBank/DDBJ whole genome shotgun (WGS) entry which is preliminary data.</text>
</comment>
<dbReference type="PANTHER" id="PTHR30417:SF1">
    <property type="entry name" value="N-ACETYLMURAMOYL-L-ALANINE AMIDASE AMID"/>
    <property type="match status" value="1"/>
</dbReference>
<evidence type="ECO:0000256" key="2">
    <source>
        <dbReference type="ARBA" id="ARBA00007553"/>
    </source>
</evidence>
<dbReference type="GO" id="GO:0071555">
    <property type="term" value="P:cell wall organization"/>
    <property type="evidence" value="ECO:0007669"/>
    <property type="project" value="UniProtKB-KW"/>
</dbReference>
<dbReference type="PATRIC" id="fig|1414851.3.peg.309"/>
<dbReference type="InterPro" id="IPR002502">
    <property type="entry name" value="Amidase_domain"/>
</dbReference>
<evidence type="ECO:0000259" key="7">
    <source>
        <dbReference type="SMART" id="SM00644"/>
    </source>
</evidence>
<dbReference type="OrthoDB" id="9794842at2"/>
<comment type="catalytic activity">
    <reaction evidence="1">
        <text>Hydrolyzes the link between N-acetylmuramoyl residues and L-amino acid residues in certain cell-wall glycopeptides.</text>
        <dbReference type="EC" id="3.5.1.28"/>
    </reaction>
</comment>
<keyword evidence="4" id="KW-0378">Hydrolase</keyword>
<sequence length="272" mass="30995">MFKKLFKSVVAICCLVLSACATGPVDEYREAKGQDSRVKYIILHYTWESLMDSIKILTEQEVSAHYLITDEEPARVIQLVDENRRAWHAGKSQWGTDTNLNAQSIGIEIVNLGPKQSGKKVPSDINQWQAYTSSQIERLIVLLKDIQQRHQIQGKNILAHSDIAPQRKLDPGPAFPWQWLAQEGLGRWYDEHQVASLTRKYKKEGLPSTLSLQKALKTLGYDIELTGDWTSKSQQVLRAFQMHYRPVKFDGRMDAQTAAILMNLRAMEASEN</sequence>
<dbReference type="InterPro" id="IPR002477">
    <property type="entry name" value="Peptidoglycan-bd-like"/>
</dbReference>
<dbReference type="GO" id="GO:0019867">
    <property type="term" value="C:outer membrane"/>
    <property type="evidence" value="ECO:0007669"/>
    <property type="project" value="TreeGrafter"/>
</dbReference>
<dbReference type="SUPFAM" id="SSF55846">
    <property type="entry name" value="N-acetylmuramoyl-L-alanine amidase-like"/>
    <property type="match status" value="1"/>
</dbReference>
<dbReference type="InterPro" id="IPR051206">
    <property type="entry name" value="NAMLAA_amidase_2"/>
</dbReference>
<reference evidence="8 9" key="1">
    <citation type="submission" date="2013-11" db="EMBL/GenBank/DDBJ databases">
        <title>Genomic analysis of Pelistega sp. HM-7.</title>
        <authorList>
            <person name="Kumbhare S.V."/>
            <person name="Shetty S.A."/>
            <person name="Sharma O."/>
            <person name="Dhotre D.P."/>
        </authorList>
    </citation>
    <scope>NUCLEOTIDE SEQUENCE [LARGE SCALE GENOMIC DNA]</scope>
    <source>
        <strain evidence="8 9">HM-7</strain>
    </source>
</reference>
<proteinExistence type="inferred from homology"/>
<dbReference type="EMBL" id="AYSV01000009">
    <property type="protein sequence ID" value="ETD72889.1"/>
    <property type="molecule type" value="Genomic_DNA"/>
</dbReference>
<feature type="domain" description="N-acetylmuramoyl-L-alanine amidase" evidence="7">
    <location>
        <begin position="26"/>
        <end position="172"/>
    </location>
</feature>
<dbReference type="CDD" id="cd06583">
    <property type="entry name" value="PGRP"/>
    <property type="match status" value="1"/>
</dbReference>
<feature type="signal peptide" evidence="6">
    <location>
        <begin position="1"/>
        <end position="21"/>
    </location>
</feature>
<dbReference type="FunFam" id="3.40.80.10:FF:000003">
    <property type="entry name" value="N-acetylmuramoyl-L-alanine amidase"/>
    <property type="match status" value="1"/>
</dbReference>
<comment type="similarity">
    <text evidence="2">Belongs to the N-acetylmuramoyl-L-alanine amidase 2 family.</text>
</comment>
<dbReference type="Gene3D" id="1.10.101.10">
    <property type="entry name" value="PGBD-like superfamily/PGBD"/>
    <property type="match status" value="1"/>
</dbReference>
<organism evidence="8 9">
    <name type="scientific">Pelistega indica</name>
    <dbReference type="NCBI Taxonomy" id="1414851"/>
    <lineage>
        <taxon>Bacteria</taxon>
        <taxon>Pseudomonadati</taxon>
        <taxon>Pseudomonadota</taxon>
        <taxon>Betaproteobacteria</taxon>
        <taxon>Burkholderiales</taxon>
        <taxon>Alcaligenaceae</taxon>
        <taxon>Pelistega</taxon>
    </lineage>
</organism>
<evidence type="ECO:0000313" key="8">
    <source>
        <dbReference type="EMBL" id="ETD72889.1"/>
    </source>
</evidence>
<accession>V8G8M6</accession>
<dbReference type="Proteomes" id="UP000018766">
    <property type="component" value="Unassembled WGS sequence"/>
</dbReference>
<gene>
    <name evidence="8" type="ORF">V757_01445</name>
</gene>
<evidence type="ECO:0000256" key="5">
    <source>
        <dbReference type="ARBA" id="ARBA00023316"/>
    </source>
</evidence>
<dbReference type="InterPro" id="IPR036505">
    <property type="entry name" value="Amidase/PGRP_sf"/>
</dbReference>
<dbReference type="GO" id="GO:0008745">
    <property type="term" value="F:N-acetylmuramoyl-L-alanine amidase activity"/>
    <property type="evidence" value="ECO:0007669"/>
    <property type="project" value="UniProtKB-EC"/>
</dbReference>
<keyword evidence="6" id="KW-0732">Signal</keyword>
<evidence type="ECO:0000256" key="3">
    <source>
        <dbReference type="ARBA" id="ARBA00011901"/>
    </source>
</evidence>
<dbReference type="PANTHER" id="PTHR30417">
    <property type="entry name" value="N-ACETYLMURAMOYL-L-ALANINE AMIDASE AMID"/>
    <property type="match status" value="1"/>
</dbReference>
<evidence type="ECO:0000313" key="9">
    <source>
        <dbReference type="Proteomes" id="UP000018766"/>
    </source>
</evidence>
<evidence type="ECO:0000256" key="4">
    <source>
        <dbReference type="ARBA" id="ARBA00022801"/>
    </source>
</evidence>
<keyword evidence="5" id="KW-0961">Cell wall biogenesis/degradation</keyword>
<dbReference type="Gene3D" id="3.40.80.10">
    <property type="entry name" value="Peptidoglycan recognition protein-like"/>
    <property type="match status" value="1"/>
</dbReference>
<dbReference type="GO" id="GO:0009254">
    <property type="term" value="P:peptidoglycan turnover"/>
    <property type="evidence" value="ECO:0007669"/>
    <property type="project" value="TreeGrafter"/>
</dbReference>
<dbReference type="Pfam" id="PF01510">
    <property type="entry name" value="Amidase_2"/>
    <property type="match status" value="1"/>
</dbReference>
<dbReference type="RefSeq" id="WP_023949141.1">
    <property type="nucleotide sequence ID" value="NZ_AYSV01000009.1"/>
</dbReference>
<dbReference type="GO" id="GO:0009253">
    <property type="term" value="P:peptidoglycan catabolic process"/>
    <property type="evidence" value="ECO:0007669"/>
    <property type="project" value="InterPro"/>
</dbReference>
<protein>
    <recommendedName>
        <fullName evidence="3">N-acetylmuramoyl-L-alanine amidase</fullName>
        <ecNumber evidence="3">3.5.1.28</ecNumber>
    </recommendedName>
</protein>
<evidence type="ECO:0000256" key="1">
    <source>
        <dbReference type="ARBA" id="ARBA00001561"/>
    </source>
</evidence>
<dbReference type="InterPro" id="IPR036366">
    <property type="entry name" value="PGBDSf"/>
</dbReference>
<name>V8G8M6_9BURK</name>
<dbReference type="InterPro" id="IPR036365">
    <property type="entry name" value="PGBD-like_sf"/>
</dbReference>
<dbReference type="PROSITE" id="PS51257">
    <property type="entry name" value="PROKAR_LIPOPROTEIN"/>
    <property type="match status" value="1"/>
</dbReference>
<keyword evidence="9" id="KW-1185">Reference proteome</keyword>
<feature type="chain" id="PRO_5004769315" description="N-acetylmuramoyl-L-alanine amidase" evidence="6">
    <location>
        <begin position="22"/>
        <end position="272"/>
    </location>
</feature>